<organism evidence="1 2">
    <name type="scientific">Paraburkholderia eburnea</name>
    <dbReference type="NCBI Taxonomy" id="1189126"/>
    <lineage>
        <taxon>Bacteria</taxon>
        <taxon>Pseudomonadati</taxon>
        <taxon>Pseudomonadota</taxon>
        <taxon>Betaproteobacteria</taxon>
        <taxon>Burkholderiales</taxon>
        <taxon>Burkholderiaceae</taxon>
        <taxon>Paraburkholderia</taxon>
    </lineage>
</organism>
<dbReference type="AlphaFoldDB" id="A0A2S4MM00"/>
<comment type="caution">
    <text evidence="1">The sequence shown here is derived from an EMBL/GenBank/DDBJ whole genome shotgun (WGS) entry which is preliminary data.</text>
</comment>
<evidence type="ECO:0000313" key="2">
    <source>
        <dbReference type="Proteomes" id="UP000237381"/>
    </source>
</evidence>
<evidence type="ECO:0000313" key="1">
    <source>
        <dbReference type="EMBL" id="POR55772.1"/>
    </source>
</evidence>
<accession>A0A2S4MM00</accession>
<dbReference type="EMBL" id="PQGA01000001">
    <property type="protein sequence ID" value="POR55772.1"/>
    <property type="molecule type" value="Genomic_DNA"/>
</dbReference>
<protein>
    <submittedName>
        <fullName evidence="1">Uncharacterized protein</fullName>
    </submittedName>
</protein>
<name>A0A2S4MM00_9BURK</name>
<dbReference type="Proteomes" id="UP000237381">
    <property type="component" value="Unassembled WGS sequence"/>
</dbReference>
<reference evidence="1 2" key="1">
    <citation type="submission" date="2018-01" db="EMBL/GenBank/DDBJ databases">
        <title>Genomic Encyclopedia of Type Strains, Phase III (KMG-III): the genomes of soil and plant-associated and newly described type strains.</title>
        <authorList>
            <person name="Whitman W."/>
        </authorList>
    </citation>
    <scope>NUCLEOTIDE SEQUENCE [LARGE SCALE GENOMIC DNA]</scope>
    <source>
        <strain evidence="1 2">JCM 18070</strain>
    </source>
</reference>
<sequence length="47" mass="5305">MRDTYHAAGIADPPDDFFRRRQRGGAYVALQWSAKRSGAFKTASARF</sequence>
<gene>
    <name evidence="1" type="ORF">B0G62_101167</name>
</gene>
<proteinExistence type="predicted"/>
<keyword evidence="2" id="KW-1185">Reference proteome</keyword>